<keyword evidence="5" id="KW-0031">Aminopeptidase</keyword>
<comment type="catalytic activity">
    <reaction evidence="1">
        <text>Release of N-terminal proline from a peptide.</text>
        <dbReference type="EC" id="3.4.11.5"/>
    </reaction>
</comment>
<dbReference type="PANTHER" id="PTHR43722">
    <property type="entry name" value="PROLINE IMINOPEPTIDASE"/>
    <property type="match status" value="1"/>
</dbReference>
<evidence type="ECO:0000313" key="13">
    <source>
        <dbReference type="Proteomes" id="UP000681870"/>
    </source>
</evidence>
<reference evidence="12 13" key="1">
    <citation type="submission" date="2021-05" db="EMBL/GenBank/DDBJ databases">
        <title>Ornithinibacillus massiliensis sp. nov.</title>
        <authorList>
            <person name="Iwaza R."/>
            <person name="Lagier J.-C."/>
            <person name="Raoult D."/>
        </authorList>
    </citation>
    <scope>NUCLEOTIDE SEQUENCE [LARGE SCALE GENOMIC DNA]</scope>
    <source>
        <strain evidence="12 13">Marseille-P3601</strain>
    </source>
</reference>
<evidence type="ECO:0000256" key="10">
    <source>
        <dbReference type="SAM" id="Phobius"/>
    </source>
</evidence>
<keyword evidence="10" id="KW-1133">Transmembrane helix</keyword>
<keyword evidence="13" id="KW-1185">Reference proteome</keyword>
<dbReference type="Gene3D" id="3.40.50.1820">
    <property type="entry name" value="alpha/beta hydrolase"/>
    <property type="match status" value="1"/>
</dbReference>
<dbReference type="SUPFAM" id="SSF53474">
    <property type="entry name" value="alpha/beta-Hydrolases"/>
    <property type="match status" value="1"/>
</dbReference>
<evidence type="ECO:0000259" key="11">
    <source>
        <dbReference type="Pfam" id="PF00561"/>
    </source>
</evidence>
<keyword evidence="8 12" id="KW-0378">Hydrolase</keyword>
<comment type="caution">
    <text evidence="12">The sequence shown here is derived from an EMBL/GenBank/DDBJ whole genome shotgun (WGS) entry which is preliminary data.</text>
</comment>
<evidence type="ECO:0000256" key="1">
    <source>
        <dbReference type="ARBA" id="ARBA00001585"/>
    </source>
</evidence>
<keyword evidence="6" id="KW-0963">Cytoplasm</keyword>
<evidence type="ECO:0000256" key="2">
    <source>
        <dbReference type="ARBA" id="ARBA00004496"/>
    </source>
</evidence>
<dbReference type="InterPro" id="IPR000073">
    <property type="entry name" value="AB_hydrolase_1"/>
</dbReference>
<dbReference type="Pfam" id="PF00561">
    <property type="entry name" value="Abhydrolase_1"/>
    <property type="match status" value="1"/>
</dbReference>
<sequence length="358" mass="41599">MNQSLIIFIAAIVCISMAIYWFLFTKKRATACRIHTPNGIDEGEYVTIGGIQQFLYHRGENKDHPVLLFLHGGPGSPMLPFAQDFQFPWEDKVTVVHWEQRNSGKTFFANDPQKVTPTTTIEQALQDTYEVVSYLQKKYNKERILLFGHSWGSILGSLFTMQYPQMVLAYIGVGQVVNMFENERIGYEKALECSRQVKNQKDISTLQALSPYPEHHFSDAMVKKLMKLRKLQGKYKLAMQPSFQLVMSALCSPFYSFKDIKYMLMSDVLEIKQRAILGFLFKFYDLNMLTSDYQVPVFYIHGEDDWQTPYSLARTYFDQLKAPMKQFYSIPNAGHVTMLDQKELFNEALFDIIDQIRH</sequence>
<feature type="transmembrane region" description="Helical" evidence="10">
    <location>
        <begin position="144"/>
        <end position="163"/>
    </location>
</feature>
<keyword evidence="7" id="KW-0645">Protease</keyword>
<dbReference type="EC" id="3.4.11.5" evidence="4"/>
<dbReference type="EMBL" id="JAGXBY010000004">
    <property type="protein sequence ID" value="MBS3681250.1"/>
    <property type="molecule type" value="Genomic_DNA"/>
</dbReference>
<evidence type="ECO:0000256" key="7">
    <source>
        <dbReference type="ARBA" id="ARBA00022670"/>
    </source>
</evidence>
<dbReference type="PANTHER" id="PTHR43722:SF1">
    <property type="entry name" value="PROLINE IMINOPEPTIDASE"/>
    <property type="match status" value="1"/>
</dbReference>
<comment type="subcellular location">
    <subcellularLocation>
        <location evidence="2">Cytoplasm</location>
    </subcellularLocation>
</comment>
<evidence type="ECO:0000256" key="4">
    <source>
        <dbReference type="ARBA" id="ARBA00012568"/>
    </source>
</evidence>
<dbReference type="InterPro" id="IPR002410">
    <property type="entry name" value="Peptidase_S33"/>
</dbReference>
<evidence type="ECO:0000313" key="12">
    <source>
        <dbReference type="EMBL" id="MBS3681250.1"/>
    </source>
</evidence>
<evidence type="ECO:0000256" key="5">
    <source>
        <dbReference type="ARBA" id="ARBA00022438"/>
    </source>
</evidence>
<dbReference type="Proteomes" id="UP000681870">
    <property type="component" value="Unassembled WGS sequence"/>
</dbReference>
<feature type="transmembrane region" description="Helical" evidence="10">
    <location>
        <begin position="6"/>
        <end position="24"/>
    </location>
</feature>
<protein>
    <recommendedName>
        <fullName evidence="4">prolyl aminopeptidase</fullName>
        <ecNumber evidence="4">3.4.11.5</ecNumber>
    </recommendedName>
    <alternativeName>
        <fullName evidence="9">Prolyl aminopeptidase</fullName>
    </alternativeName>
</protein>
<proteinExistence type="inferred from homology"/>
<dbReference type="RefSeq" id="WP_211742217.1">
    <property type="nucleotide sequence ID" value="NZ_JAGXBY010000004.1"/>
</dbReference>
<feature type="domain" description="AB hydrolase-1" evidence="11">
    <location>
        <begin position="65"/>
        <end position="340"/>
    </location>
</feature>
<name>A0ABS5MFY6_9BACI</name>
<dbReference type="PRINTS" id="PR00793">
    <property type="entry name" value="PROAMNOPTASE"/>
</dbReference>
<gene>
    <name evidence="12" type="ORF">KGF86_13660</name>
</gene>
<comment type="similarity">
    <text evidence="3">Belongs to the peptidase S33 family.</text>
</comment>
<dbReference type="GO" id="GO:0016787">
    <property type="term" value="F:hydrolase activity"/>
    <property type="evidence" value="ECO:0007669"/>
    <property type="project" value="UniProtKB-KW"/>
</dbReference>
<evidence type="ECO:0000256" key="6">
    <source>
        <dbReference type="ARBA" id="ARBA00022490"/>
    </source>
</evidence>
<evidence type="ECO:0000256" key="3">
    <source>
        <dbReference type="ARBA" id="ARBA00010088"/>
    </source>
</evidence>
<dbReference type="InterPro" id="IPR029058">
    <property type="entry name" value="AB_hydrolase_fold"/>
</dbReference>
<keyword evidence="10" id="KW-0812">Transmembrane</keyword>
<organism evidence="12 13">
    <name type="scientific">Ornithinibacillus massiliensis</name>
    <dbReference type="NCBI Taxonomy" id="1944633"/>
    <lineage>
        <taxon>Bacteria</taxon>
        <taxon>Bacillati</taxon>
        <taxon>Bacillota</taxon>
        <taxon>Bacilli</taxon>
        <taxon>Bacillales</taxon>
        <taxon>Bacillaceae</taxon>
        <taxon>Ornithinibacillus</taxon>
    </lineage>
</organism>
<dbReference type="InterPro" id="IPR005944">
    <property type="entry name" value="Pro_iminopeptidase"/>
</dbReference>
<evidence type="ECO:0000256" key="9">
    <source>
        <dbReference type="ARBA" id="ARBA00029605"/>
    </source>
</evidence>
<accession>A0ABS5MFY6</accession>
<evidence type="ECO:0000256" key="8">
    <source>
        <dbReference type="ARBA" id="ARBA00022801"/>
    </source>
</evidence>
<keyword evidence="10" id="KW-0472">Membrane</keyword>